<sequence length="866" mass="97679">MARTAVTRGRNGALTFLLMVLCVHSTVSKQCSKTLNRVPVHKNFDLQKFAGEWFTATRTTWAWGTNTLESMTIEILQAEDGTWRFRYSGSRAHKCEPVTETVLVPTDRDGHYLLRNKKKIEGTFIISFTDYKTMAMVLYCFKHARGKHVQCLQDGHQVEILARSSQPNTKTVNSYIKRATKRLCGGVKDFESTSPGFCKIPDILEQARIGKGELENDDSPQEMAVKCGVNSIPLEPDFDLSQMSGLWYEIARTRFTFNKMESVVSYHNIDTASQNMYSYYTGTLVNSNEQQDENPSCMTAIQGMSKTQESSDTAADRLGRIGWDDSTYPWSPTKVVYGDGEYTLFYACYSGPSNQPCPQEYMEVTLVGKDRNIPADRRAQIYSLLPNLCLQPEDMKETEFLADCTGWVEYTAESTETTPESCRLDEIQVVGRWFLYGSIHYNNVTSLQGAVMDRHLEGVGELIYSNISVFRPDPADSRGPCVSYKSRSRDMCINTADFITTLPVAGDGNFVFQKILHIDDFMLVEYVCARRTDAGNCEREGIQFHVYVKRDNTTAEDFGPDIAVISELAESVCLDPEDLQIESSWCEPVSEDGQAAAAGGEAEGDEEDSDEEDADEPQCDLYGYWFEVASSVSGKLFSDVSGAVAYFTSSSNDTLSIYYTGFYDASNDDDDDSGDTEDRKRRDADENDNNDDVSLDDDAIQCSNVQHQLLLARCRSESNGDYLTRFEDTENFISYIPLKVLYTDFSSVLVTYACEMTMPGGQCRWGDANVKVWARNTTLDEDTLDFAYEMIFWACLDPYREGGIESVEYIAGSCLPDLESYVSEHDLYDGLDPEVDETQKDESERELDEIEKAFLLTDDQFYYDSQ</sequence>
<reference evidence="3" key="1">
    <citation type="submission" date="2022-11" db="EMBL/GenBank/DDBJ databases">
        <title>Centuries of genome instability and evolution in soft-shell clam transmissible cancer (bioRxiv).</title>
        <authorList>
            <person name="Hart S.F.M."/>
            <person name="Yonemitsu M.A."/>
            <person name="Giersch R.M."/>
            <person name="Beal B.F."/>
            <person name="Arriagada G."/>
            <person name="Davis B.W."/>
            <person name="Ostrander E.A."/>
            <person name="Goff S.P."/>
            <person name="Metzger M.J."/>
        </authorList>
    </citation>
    <scope>NUCLEOTIDE SEQUENCE</scope>
    <source>
        <strain evidence="3">MELC-2E11</strain>
        <tissue evidence="3">Siphon/mantle</tissue>
    </source>
</reference>
<organism evidence="3 4">
    <name type="scientific">Mya arenaria</name>
    <name type="common">Soft-shell clam</name>
    <dbReference type="NCBI Taxonomy" id="6604"/>
    <lineage>
        <taxon>Eukaryota</taxon>
        <taxon>Metazoa</taxon>
        <taxon>Spiralia</taxon>
        <taxon>Lophotrochozoa</taxon>
        <taxon>Mollusca</taxon>
        <taxon>Bivalvia</taxon>
        <taxon>Autobranchia</taxon>
        <taxon>Heteroconchia</taxon>
        <taxon>Euheterodonta</taxon>
        <taxon>Imparidentia</taxon>
        <taxon>Neoheterodontei</taxon>
        <taxon>Myida</taxon>
        <taxon>Myoidea</taxon>
        <taxon>Myidae</taxon>
        <taxon>Mya</taxon>
    </lineage>
</organism>
<name>A0ABY7GAM0_MYAAR</name>
<dbReference type="Gene3D" id="2.40.128.20">
    <property type="match status" value="3"/>
</dbReference>
<dbReference type="InterPro" id="IPR012674">
    <property type="entry name" value="Calycin"/>
</dbReference>
<dbReference type="PROSITE" id="PS00213">
    <property type="entry name" value="LIPOCALIN"/>
    <property type="match status" value="1"/>
</dbReference>
<dbReference type="SUPFAM" id="SSF50814">
    <property type="entry name" value="Lipocalins"/>
    <property type="match status" value="3"/>
</dbReference>
<dbReference type="PANTHER" id="PTHR10612">
    <property type="entry name" value="APOLIPOPROTEIN D"/>
    <property type="match status" value="1"/>
</dbReference>
<dbReference type="Proteomes" id="UP001164746">
    <property type="component" value="Chromosome 17"/>
</dbReference>
<protein>
    <submittedName>
        <fullName evidence="3">Uncharacterized protein</fullName>
    </submittedName>
</protein>
<proteinExistence type="predicted"/>
<feature type="compositionally biased region" description="Acidic residues" evidence="1">
    <location>
        <begin position="666"/>
        <end position="675"/>
    </location>
</feature>
<feature type="region of interest" description="Disordered" evidence="1">
    <location>
        <begin position="590"/>
        <end position="616"/>
    </location>
</feature>
<dbReference type="InterPro" id="IPR022272">
    <property type="entry name" value="Lipocalin_CS"/>
</dbReference>
<evidence type="ECO:0000256" key="2">
    <source>
        <dbReference type="SAM" id="SignalP"/>
    </source>
</evidence>
<feature type="compositionally biased region" description="Acidic residues" evidence="1">
    <location>
        <begin position="602"/>
        <end position="616"/>
    </location>
</feature>
<gene>
    <name evidence="3" type="ORF">MAR_033041</name>
</gene>
<evidence type="ECO:0000313" key="4">
    <source>
        <dbReference type="Proteomes" id="UP001164746"/>
    </source>
</evidence>
<dbReference type="PANTHER" id="PTHR10612:SF34">
    <property type="entry name" value="APOLIPOPROTEIN D"/>
    <property type="match status" value="1"/>
</dbReference>
<keyword evidence="4" id="KW-1185">Reference proteome</keyword>
<feature type="compositionally biased region" description="Low complexity" evidence="1">
    <location>
        <begin position="591"/>
        <end position="600"/>
    </location>
</feature>
<accession>A0ABY7GAM0</accession>
<dbReference type="EMBL" id="CP111028">
    <property type="protein sequence ID" value="WAR30499.1"/>
    <property type="molecule type" value="Genomic_DNA"/>
</dbReference>
<feature type="region of interest" description="Disordered" evidence="1">
    <location>
        <begin position="666"/>
        <end position="697"/>
    </location>
</feature>
<evidence type="ECO:0000313" key="3">
    <source>
        <dbReference type="EMBL" id="WAR30499.1"/>
    </source>
</evidence>
<feature type="signal peptide" evidence="2">
    <location>
        <begin position="1"/>
        <end position="28"/>
    </location>
</feature>
<evidence type="ECO:0000256" key="1">
    <source>
        <dbReference type="SAM" id="MobiDB-lite"/>
    </source>
</evidence>
<feature type="chain" id="PRO_5045504850" evidence="2">
    <location>
        <begin position="29"/>
        <end position="866"/>
    </location>
</feature>
<keyword evidence="2" id="KW-0732">Signal</keyword>
<feature type="compositionally biased region" description="Acidic residues" evidence="1">
    <location>
        <begin position="685"/>
        <end position="697"/>
    </location>
</feature>